<dbReference type="InterPro" id="IPR045851">
    <property type="entry name" value="AMP-bd_C_sf"/>
</dbReference>
<name>A0A418NNI6_9SPHN</name>
<dbReference type="PROSITE" id="PS00455">
    <property type="entry name" value="AMP_BINDING"/>
    <property type="match status" value="1"/>
</dbReference>
<evidence type="ECO:0000256" key="2">
    <source>
        <dbReference type="ARBA" id="ARBA00022598"/>
    </source>
</evidence>
<dbReference type="InterPro" id="IPR042099">
    <property type="entry name" value="ANL_N_sf"/>
</dbReference>
<evidence type="ECO:0000259" key="5">
    <source>
        <dbReference type="Pfam" id="PF13193"/>
    </source>
</evidence>
<dbReference type="GO" id="GO:0006631">
    <property type="term" value="P:fatty acid metabolic process"/>
    <property type="evidence" value="ECO:0007669"/>
    <property type="project" value="TreeGrafter"/>
</dbReference>
<feature type="domain" description="AMP-binding enzyme C-terminal" evidence="5">
    <location>
        <begin position="457"/>
        <end position="533"/>
    </location>
</feature>
<comment type="caution">
    <text evidence="6">The sequence shown here is derived from an EMBL/GenBank/DDBJ whole genome shotgun (WGS) entry which is preliminary data.</text>
</comment>
<evidence type="ECO:0000256" key="1">
    <source>
        <dbReference type="ARBA" id="ARBA00006432"/>
    </source>
</evidence>
<reference evidence="6 7" key="1">
    <citation type="submission" date="2018-08" db="EMBL/GenBank/DDBJ databases">
        <title>Erythrobacter zhengii sp.nov., a bacterium isolated from deep-sea sediment.</title>
        <authorList>
            <person name="Fang C."/>
            <person name="Wu Y.-H."/>
            <person name="Sun C."/>
            <person name="Wang H."/>
            <person name="Cheng H."/>
            <person name="Meng F.-X."/>
            <person name="Wang C.-S."/>
            <person name="Xu X.-W."/>
        </authorList>
    </citation>
    <scope>NUCLEOTIDE SEQUENCE [LARGE SCALE GENOMIC DNA]</scope>
    <source>
        <strain evidence="6 7">V18</strain>
    </source>
</reference>
<sequence>MGRVSEARDQFPKDIGCDRAGQNATEDVNVQMLPRELIRRTGSNNPKKVAYVCGDREANWGQMDARSDRIAAVLLSMGCRVGDAAAIIAPECIEVYEHFFACMKAGAIRVGINRRFTPTEMIHVLRDSNARYLFVHASCTDQIEIIRDVLDELDIGVIGFGGAHNFASDLDTLTDAVASVPDMPLLSSENPLFYSYTSGTTGVPKGAVLTHGAVTVTILHALAEFGFVRDDRFFLPTGNAWVAVVLAFLGLGNGMTHIIADGDYDRGTFFDTVKEKSVTAFLLAPTMLKWALEDNKATPFDLSSVRLIVYGSSPASPHLIRSVHETFGKDMINVYALTETTWGGVSFLSPEDHRRGLSTKPKLLSSVGRVASHFEISIRSEDGQPVAVGEPGEVWLRGPTVMAEYLNLPEQTQEVQSEGWLRTNDIGSLDEEGYLYLLDRQKFLIISGGVNVYPASVEEVIVKHPGVADICVVGLPHPEWGEAVVAVVHRADSHPELSHTELIEFCRDKLNRPSVPKHIVFTQEDFPLTTNFKVRKNDVRNLLMSRPQDIPWDLEG</sequence>
<keyword evidence="7" id="KW-1185">Reference proteome</keyword>
<evidence type="ECO:0000256" key="3">
    <source>
        <dbReference type="SAM" id="MobiDB-lite"/>
    </source>
</evidence>
<dbReference type="Gene3D" id="3.30.300.30">
    <property type="match status" value="1"/>
</dbReference>
<dbReference type="EMBL" id="QXFL01000009">
    <property type="protein sequence ID" value="RIV83608.1"/>
    <property type="molecule type" value="Genomic_DNA"/>
</dbReference>
<dbReference type="AlphaFoldDB" id="A0A418NNI6"/>
<accession>A0A418NNI6</accession>
<protein>
    <submittedName>
        <fullName evidence="6">Long-chain fatty acid--CoA ligase</fullName>
    </submittedName>
</protein>
<dbReference type="Gene3D" id="3.40.50.12780">
    <property type="entry name" value="N-terminal domain of ligase-like"/>
    <property type="match status" value="1"/>
</dbReference>
<gene>
    <name evidence="6" type="ORF">D2V07_15980</name>
</gene>
<comment type="similarity">
    <text evidence="1">Belongs to the ATP-dependent AMP-binding enzyme family.</text>
</comment>
<keyword evidence="2 6" id="KW-0436">Ligase</keyword>
<dbReference type="InterPro" id="IPR025110">
    <property type="entry name" value="AMP-bd_C"/>
</dbReference>
<evidence type="ECO:0000259" key="4">
    <source>
        <dbReference type="Pfam" id="PF00501"/>
    </source>
</evidence>
<evidence type="ECO:0000313" key="6">
    <source>
        <dbReference type="EMBL" id="RIV83608.1"/>
    </source>
</evidence>
<dbReference type="RefSeq" id="WP_119587919.1">
    <property type="nucleotide sequence ID" value="NZ_CAWODQ010000029.1"/>
</dbReference>
<feature type="domain" description="AMP-dependent synthetase/ligase" evidence="4">
    <location>
        <begin position="40"/>
        <end position="406"/>
    </location>
</feature>
<dbReference type="Pfam" id="PF00501">
    <property type="entry name" value="AMP-binding"/>
    <property type="match status" value="1"/>
</dbReference>
<dbReference type="Proteomes" id="UP000286576">
    <property type="component" value="Unassembled WGS sequence"/>
</dbReference>
<proteinExistence type="inferred from homology"/>
<organism evidence="6 7">
    <name type="scientific">Aurantiacibacter zhengii</name>
    <dbReference type="NCBI Taxonomy" id="2307003"/>
    <lineage>
        <taxon>Bacteria</taxon>
        <taxon>Pseudomonadati</taxon>
        <taxon>Pseudomonadota</taxon>
        <taxon>Alphaproteobacteria</taxon>
        <taxon>Sphingomonadales</taxon>
        <taxon>Erythrobacteraceae</taxon>
        <taxon>Aurantiacibacter</taxon>
    </lineage>
</organism>
<feature type="region of interest" description="Disordered" evidence="3">
    <location>
        <begin position="1"/>
        <end position="20"/>
    </location>
</feature>
<dbReference type="OrthoDB" id="9803968at2"/>
<dbReference type="GO" id="GO:0031956">
    <property type="term" value="F:medium-chain fatty acid-CoA ligase activity"/>
    <property type="evidence" value="ECO:0007669"/>
    <property type="project" value="TreeGrafter"/>
</dbReference>
<dbReference type="Pfam" id="PF13193">
    <property type="entry name" value="AMP-binding_C"/>
    <property type="match status" value="1"/>
</dbReference>
<dbReference type="SUPFAM" id="SSF56801">
    <property type="entry name" value="Acetyl-CoA synthetase-like"/>
    <property type="match status" value="1"/>
</dbReference>
<dbReference type="InterPro" id="IPR020845">
    <property type="entry name" value="AMP-binding_CS"/>
</dbReference>
<dbReference type="InterPro" id="IPR000873">
    <property type="entry name" value="AMP-dep_synth/lig_dom"/>
</dbReference>
<evidence type="ECO:0000313" key="7">
    <source>
        <dbReference type="Proteomes" id="UP000286576"/>
    </source>
</evidence>
<dbReference type="PANTHER" id="PTHR43201:SF5">
    <property type="entry name" value="MEDIUM-CHAIN ACYL-COA LIGASE ACSF2, MITOCHONDRIAL"/>
    <property type="match status" value="1"/>
</dbReference>
<feature type="compositionally biased region" description="Basic and acidic residues" evidence="3">
    <location>
        <begin position="1"/>
        <end position="17"/>
    </location>
</feature>
<dbReference type="PANTHER" id="PTHR43201">
    <property type="entry name" value="ACYL-COA SYNTHETASE"/>
    <property type="match status" value="1"/>
</dbReference>